<keyword evidence="1" id="KW-0812">Transmembrane</keyword>
<dbReference type="Gene3D" id="1.20.120.1630">
    <property type="match status" value="1"/>
</dbReference>
<dbReference type="Proteomes" id="UP000321408">
    <property type="component" value="Chromosome"/>
</dbReference>
<dbReference type="AlphaFoldDB" id="A0A5B9DAT2"/>
<feature type="transmembrane region" description="Helical" evidence="1">
    <location>
        <begin position="180"/>
        <end position="201"/>
    </location>
</feature>
<feature type="transmembrane region" description="Helical" evidence="1">
    <location>
        <begin position="227"/>
        <end position="245"/>
    </location>
</feature>
<sequence length="301" mass="35638">MSLDKFTTKIKEINRETAFILVFVSYYLAIVSAIGLGYLLRDLNPILMIFLVDILATLIIFIISTVFRNASFYDPFWSFIPIVIALYLLFTSSDLVNTVRQYIVVLMVCLWGLRLTWNWVRQWRGINHEDWRYVNFRKKYVKSFWFINLTGIQLMPTILVFFGCLSLFPALNSGTNNFQFLDYIALIITLGAIILETFADFQMKNFMKTRKDPQLIMDKGLWGKSRHPNYLGEMLFWWGLYLFGVSADPQYWWVIFGPIAITILFLFISIPMMEKRQEHKSEYKNYKLRVRKLIPRFSFSS</sequence>
<feature type="transmembrane region" description="Helical" evidence="1">
    <location>
        <begin position="72"/>
        <end position="90"/>
    </location>
</feature>
<protein>
    <submittedName>
        <fullName evidence="2">DUF1295 domain-containing protein</fullName>
    </submittedName>
</protein>
<name>A0A5B9DAT2_9ARCH</name>
<keyword evidence="1" id="KW-0472">Membrane</keyword>
<feature type="transmembrane region" description="Helical" evidence="1">
    <location>
        <begin position="251"/>
        <end position="270"/>
    </location>
</feature>
<feature type="transmembrane region" description="Helical" evidence="1">
    <location>
        <begin position="141"/>
        <end position="168"/>
    </location>
</feature>
<accession>A0A5B9DAT2</accession>
<keyword evidence="1" id="KW-1133">Transmembrane helix</keyword>
<dbReference type="RefSeq" id="WP_147663131.1">
    <property type="nucleotide sequence ID" value="NZ_CP042905.2"/>
</dbReference>
<reference evidence="2 3" key="2">
    <citation type="journal article" date="2024" name="Int. J. Syst. Evol. Microbiol.">
        <title>Promethearchaeum syntrophicum gen. nov., sp. nov., an anaerobic, obligately syntrophic archaeon, the first isolate of the lineage 'Asgard' archaea, and proposal of the new archaeal phylum Promethearchaeota phyl. nov. and kingdom Promethearchaeati regn. nov.</title>
        <authorList>
            <person name="Imachi H."/>
            <person name="Nobu M.K."/>
            <person name="Kato S."/>
            <person name="Takaki Y."/>
            <person name="Miyazaki M."/>
            <person name="Miyata M."/>
            <person name="Ogawara M."/>
            <person name="Saito Y."/>
            <person name="Sakai S."/>
            <person name="Tahara Y.O."/>
            <person name="Takano Y."/>
            <person name="Tasumi E."/>
            <person name="Uematsu K."/>
            <person name="Yoshimura T."/>
            <person name="Itoh T."/>
            <person name="Ohkuma M."/>
            <person name="Takai K."/>
        </authorList>
    </citation>
    <scope>NUCLEOTIDE SEQUENCE [LARGE SCALE GENOMIC DNA]</scope>
    <source>
        <strain evidence="2 3">MK-D1</strain>
    </source>
</reference>
<gene>
    <name evidence="2" type="ORF">DSAG12_02083</name>
</gene>
<dbReference type="KEGG" id="psyt:DSAG12_02083"/>
<reference evidence="2 3" key="1">
    <citation type="journal article" date="2020" name="Nature">
        <title>Isolation of an archaeon at the prokaryote-eukaryote interface.</title>
        <authorList>
            <person name="Imachi H."/>
            <person name="Nobu M.K."/>
            <person name="Nakahara N."/>
            <person name="Morono Y."/>
            <person name="Ogawara M."/>
            <person name="Takaki Y."/>
            <person name="Takano Y."/>
            <person name="Uematsu K."/>
            <person name="Ikuta T."/>
            <person name="Ito M."/>
            <person name="Matsui Y."/>
            <person name="Miyazaki M."/>
            <person name="Murata K."/>
            <person name="Saito Y."/>
            <person name="Sakai S."/>
            <person name="Song C."/>
            <person name="Tasumi E."/>
            <person name="Yamanaka Y."/>
            <person name="Yamaguchi T."/>
            <person name="Kamagata Y."/>
            <person name="Tamaki H."/>
            <person name="Takai K."/>
        </authorList>
    </citation>
    <scope>NUCLEOTIDE SEQUENCE [LARGE SCALE GENOMIC DNA]</scope>
    <source>
        <strain evidence="2 3">MK-D1</strain>
    </source>
</reference>
<evidence type="ECO:0000313" key="3">
    <source>
        <dbReference type="Proteomes" id="UP000321408"/>
    </source>
</evidence>
<dbReference type="GeneID" id="41330072"/>
<organism evidence="2 3">
    <name type="scientific">Promethearchaeum syntrophicum</name>
    <dbReference type="NCBI Taxonomy" id="2594042"/>
    <lineage>
        <taxon>Archaea</taxon>
        <taxon>Promethearchaeati</taxon>
        <taxon>Promethearchaeota</taxon>
        <taxon>Promethearchaeia</taxon>
        <taxon>Promethearchaeales</taxon>
        <taxon>Promethearchaeaceae</taxon>
        <taxon>Promethearchaeum</taxon>
    </lineage>
</organism>
<dbReference type="Pfam" id="PF06966">
    <property type="entry name" value="DUF1295"/>
    <property type="match status" value="1"/>
</dbReference>
<dbReference type="EMBL" id="CP042905">
    <property type="protein sequence ID" value="QEE16253.1"/>
    <property type="molecule type" value="Genomic_DNA"/>
</dbReference>
<feature type="transmembrane region" description="Helical" evidence="1">
    <location>
        <begin position="20"/>
        <end position="40"/>
    </location>
</feature>
<evidence type="ECO:0000256" key="1">
    <source>
        <dbReference type="SAM" id="Phobius"/>
    </source>
</evidence>
<dbReference type="PANTHER" id="PTHR32251">
    <property type="entry name" value="3-OXO-5-ALPHA-STEROID 4-DEHYDROGENASE"/>
    <property type="match status" value="1"/>
</dbReference>
<feature type="transmembrane region" description="Helical" evidence="1">
    <location>
        <begin position="102"/>
        <end position="120"/>
    </location>
</feature>
<dbReference type="PANTHER" id="PTHR32251:SF23">
    <property type="entry name" value="3-OXO-5-ALPHA-STEROID 4-DEHYDROGENASE (DUF1295)"/>
    <property type="match status" value="1"/>
</dbReference>
<proteinExistence type="predicted"/>
<dbReference type="GO" id="GO:0016020">
    <property type="term" value="C:membrane"/>
    <property type="evidence" value="ECO:0007669"/>
    <property type="project" value="TreeGrafter"/>
</dbReference>
<feature type="transmembrane region" description="Helical" evidence="1">
    <location>
        <begin position="46"/>
        <end position="67"/>
    </location>
</feature>
<keyword evidence="3" id="KW-1185">Reference proteome</keyword>
<dbReference type="InterPro" id="IPR010721">
    <property type="entry name" value="UstE-like"/>
</dbReference>
<evidence type="ECO:0000313" key="2">
    <source>
        <dbReference type="EMBL" id="QEE16253.1"/>
    </source>
</evidence>